<feature type="compositionally biased region" description="Polar residues" evidence="10">
    <location>
        <begin position="601"/>
        <end position="634"/>
    </location>
</feature>
<dbReference type="GO" id="GO:0045717">
    <property type="term" value="P:negative regulation of fatty acid biosynthetic process"/>
    <property type="evidence" value="ECO:0007669"/>
    <property type="project" value="UniProtKB-ARBA"/>
</dbReference>
<accession>A0A0D8FTE6</accession>
<name>A0A0D8FTE6_9ACTN</name>
<dbReference type="Pfam" id="PF03793">
    <property type="entry name" value="PASTA"/>
    <property type="match status" value="4"/>
</dbReference>
<dbReference type="GeneID" id="78372803"/>
<dbReference type="EMBL" id="JXUW01000014">
    <property type="protein sequence ID" value="KJE76555.1"/>
    <property type="molecule type" value="Genomic_DNA"/>
</dbReference>
<evidence type="ECO:0000313" key="14">
    <source>
        <dbReference type="EMBL" id="KJE76555.1"/>
    </source>
</evidence>
<evidence type="ECO:0000259" key="12">
    <source>
        <dbReference type="PROSITE" id="PS50011"/>
    </source>
</evidence>
<dbReference type="NCBIfam" id="NF033483">
    <property type="entry name" value="PknB_PASTA_kin"/>
    <property type="match status" value="1"/>
</dbReference>
<proteinExistence type="predicted"/>
<dbReference type="FunFam" id="3.30.200.20:FF:000035">
    <property type="entry name" value="Serine/threonine protein kinase Stk1"/>
    <property type="match status" value="1"/>
</dbReference>
<dbReference type="GO" id="GO:0106310">
    <property type="term" value="F:protein serine kinase activity"/>
    <property type="evidence" value="ECO:0007669"/>
    <property type="project" value="RHEA"/>
</dbReference>
<evidence type="ECO:0000256" key="2">
    <source>
        <dbReference type="ARBA" id="ARBA00022527"/>
    </source>
</evidence>
<dbReference type="PROSITE" id="PS51178">
    <property type="entry name" value="PASTA"/>
    <property type="match status" value="4"/>
</dbReference>
<dbReference type="SMART" id="SM00220">
    <property type="entry name" value="S_TKc"/>
    <property type="match status" value="1"/>
</dbReference>
<dbReference type="Proteomes" id="UP000032336">
    <property type="component" value="Unassembled WGS sequence"/>
</dbReference>
<dbReference type="Pfam" id="PF00069">
    <property type="entry name" value="Pkinase"/>
    <property type="match status" value="1"/>
</dbReference>
<dbReference type="eggNOG" id="COG2815">
    <property type="taxonomic scope" value="Bacteria"/>
</dbReference>
<evidence type="ECO:0000256" key="6">
    <source>
        <dbReference type="ARBA" id="ARBA00022777"/>
    </source>
</evidence>
<dbReference type="PROSITE" id="PS50011">
    <property type="entry name" value="PROTEIN_KINASE_DOM"/>
    <property type="match status" value="1"/>
</dbReference>
<dbReference type="SMART" id="SM00740">
    <property type="entry name" value="PASTA"/>
    <property type="match status" value="4"/>
</dbReference>
<keyword evidence="3 14" id="KW-0808">Transferase</keyword>
<feature type="transmembrane region" description="Helical" evidence="11">
    <location>
        <begin position="335"/>
        <end position="355"/>
    </location>
</feature>
<gene>
    <name evidence="14" type="primary">pknB1</name>
    <name evidence="14" type="ORF">FEAC_16330</name>
</gene>
<evidence type="ECO:0000259" key="13">
    <source>
        <dbReference type="PROSITE" id="PS51178"/>
    </source>
</evidence>
<evidence type="ECO:0000313" key="15">
    <source>
        <dbReference type="Proteomes" id="UP000032336"/>
    </source>
</evidence>
<evidence type="ECO:0000256" key="5">
    <source>
        <dbReference type="ARBA" id="ARBA00022741"/>
    </source>
</evidence>
<dbReference type="eggNOG" id="COG0515">
    <property type="taxonomic scope" value="Bacteria"/>
</dbReference>
<evidence type="ECO:0000256" key="8">
    <source>
        <dbReference type="ARBA" id="ARBA00047899"/>
    </source>
</evidence>
<keyword evidence="15" id="KW-1185">Reference proteome</keyword>
<dbReference type="GO" id="GO:0004674">
    <property type="term" value="F:protein serine/threonine kinase activity"/>
    <property type="evidence" value="ECO:0007669"/>
    <property type="project" value="UniProtKB-KW"/>
</dbReference>
<dbReference type="PATRIC" id="fig|1121877.4.peg.1812"/>
<feature type="region of interest" description="Disordered" evidence="10">
    <location>
        <begin position="404"/>
        <end position="425"/>
    </location>
</feature>
<dbReference type="InterPro" id="IPR005543">
    <property type="entry name" value="PASTA_dom"/>
</dbReference>
<keyword evidence="4" id="KW-0677">Repeat</keyword>
<evidence type="ECO:0000256" key="9">
    <source>
        <dbReference type="ARBA" id="ARBA00048679"/>
    </source>
</evidence>
<comment type="caution">
    <text evidence="14">The sequence shown here is derived from an EMBL/GenBank/DDBJ whole genome shotgun (WGS) entry which is preliminary data.</text>
</comment>
<dbReference type="PANTHER" id="PTHR43289:SF6">
    <property type="entry name" value="SERINE_THREONINE-PROTEIN KINASE NEKL-3"/>
    <property type="match status" value="1"/>
</dbReference>
<dbReference type="InterPro" id="IPR011009">
    <property type="entry name" value="Kinase-like_dom_sf"/>
</dbReference>
<dbReference type="PANTHER" id="PTHR43289">
    <property type="entry name" value="MITOGEN-ACTIVATED PROTEIN KINASE KINASE KINASE 20-RELATED"/>
    <property type="match status" value="1"/>
</dbReference>
<reference evidence="14 15" key="1">
    <citation type="submission" date="2015-01" db="EMBL/GenBank/DDBJ databases">
        <title>Draft genome of the acidophilic iron oxidizer Ferrimicrobium acidiphilum strain T23.</title>
        <authorList>
            <person name="Poehlein A."/>
            <person name="Eisen S."/>
            <person name="Schloemann M."/>
            <person name="Johnson B.D."/>
            <person name="Daniel R."/>
            <person name="Muehling M."/>
        </authorList>
    </citation>
    <scope>NUCLEOTIDE SEQUENCE [LARGE SCALE GENOMIC DNA]</scope>
    <source>
        <strain evidence="14 15">T23</strain>
    </source>
</reference>
<dbReference type="GO" id="GO:0005524">
    <property type="term" value="F:ATP binding"/>
    <property type="evidence" value="ECO:0007669"/>
    <property type="project" value="UniProtKB-KW"/>
</dbReference>
<feature type="domain" description="Protein kinase" evidence="12">
    <location>
        <begin position="14"/>
        <end position="275"/>
    </location>
</feature>
<dbReference type="Gene3D" id="1.10.510.10">
    <property type="entry name" value="Transferase(Phosphotransferase) domain 1"/>
    <property type="match status" value="1"/>
</dbReference>
<feature type="compositionally biased region" description="Polar residues" evidence="10">
    <location>
        <begin position="538"/>
        <end position="558"/>
    </location>
</feature>
<evidence type="ECO:0000256" key="10">
    <source>
        <dbReference type="SAM" id="MobiDB-lite"/>
    </source>
</evidence>
<keyword evidence="5" id="KW-0547">Nucleotide-binding</keyword>
<dbReference type="STRING" id="1121877.FEAC_16330"/>
<protein>
    <recommendedName>
        <fullName evidence="1">non-specific serine/threonine protein kinase</fullName>
        <ecNumber evidence="1">2.7.11.1</ecNumber>
    </recommendedName>
</protein>
<dbReference type="FunFam" id="1.10.510.10:FF:000021">
    <property type="entry name" value="Serine/threonine protein kinase"/>
    <property type="match status" value="1"/>
</dbReference>
<keyword evidence="2" id="KW-0723">Serine/threonine-protein kinase</keyword>
<evidence type="ECO:0000256" key="3">
    <source>
        <dbReference type="ARBA" id="ARBA00022679"/>
    </source>
</evidence>
<dbReference type="RefSeq" id="WP_052566040.1">
    <property type="nucleotide sequence ID" value="NZ_JQKF01000011.1"/>
</dbReference>
<feature type="domain" description="PASTA" evidence="13">
    <location>
        <begin position="435"/>
        <end position="500"/>
    </location>
</feature>
<comment type="catalytic activity">
    <reaction evidence="8">
        <text>L-threonyl-[protein] + ATP = O-phospho-L-threonyl-[protein] + ADP + H(+)</text>
        <dbReference type="Rhea" id="RHEA:46608"/>
        <dbReference type="Rhea" id="RHEA-COMP:11060"/>
        <dbReference type="Rhea" id="RHEA-COMP:11605"/>
        <dbReference type="ChEBI" id="CHEBI:15378"/>
        <dbReference type="ChEBI" id="CHEBI:30013"/>
        <dbReference type="ChEBI" id="CHEBI:30616"/>
        <dbReference type="ChEBI" id="CHEBI:61977"/>
        <dbReference type="ChEBI" id="CHEBI:456216"/>
        <dbReference type="EC" id="2.7.11.1"/>
    </reaction>
</comment>
<dbReference type="Gene3D" id="3.30.200.20">
    <property type="entry name" value="Phosphorylase Kinase, domain 1"/>
    <property type="match status" value="1"/>
</dbReference>
<evidence type="ECO:0000256" key="1">
    <source>
        <dbReference type="ARBA" id="ARBA00012513"/>
    </source>
</evidence>
<feature type="domain" description="PASTA" evidence="13">
    <location>
        <begin position="501"/>
        <end position="568"/>
    </location>
</feature>
<dbReference type="InterPro" id="IPR000719">
    <property type="entry name" value="Prot_kinase_dom"/>
</dbReference>
<dbReference type="OrthoDB" id="9762169at2"/>
<keyword evidence="6 14" id="KW-0418">Kinase</keyword>
<organism evidence="14 15">
    <name type="scientific">Ferrimicrobium acidiphilum DSM 19497</name>
    <dbReference type="NCBI Taxonomy" id="1121877"/>
    <lineage>
        <taxon>Bacteria</taxon>
        <taxon>Bacillati</taxon>
        <taxon>Actinomycetota</taxon>
        <taxon>Acidimicrobiia</taxon>
        <taxon>Acidimicrobiales</taxon>
        <taxon>Acidimicrobiaceae</taxon>
        <taxon>Ferrimicrobium</taxon>
    </lineage>
</organism>
<dbReference type="CDD" id="cd14014">
    <property type="entry name" value="STKc_PknB_like"/>
    <property type="match status" value="1"/>
</dbReference>
<dbReference type="AlphaFoldDB" id="A0A0D8FTE6"/>
<feature type="compositionally biased region" description="Low complexity" evidence="10">
    <location>
        <begin position="635"/>
        <end position="646"/>
    </location>
</feature>
<comment type="catalytic activity">
    <reaction evidence="9">
        <text>L-seryl-[protein] + ATP = O-phospho-L-seryl-[protein] + ADP + H(+)</text>
        <dbReference type="Rhea" id="RHEA:17989"/>
        <dbReference type="Rhea" id="RHEA-COMP:9863"/>
        <dbReference type="Rhea" id="RHEA-COMP:11604"/>
        <dbReference type="ChEBI" id="CHEBI:15378"/>
        <dbReference type="ChEBI" id="CHEBI:29999"/>
        <dbReference type="ChEBI" id="CHEBI:30616"/>
        <dbReference type="ChEBI" id="CHEBI:83421"/>
        <dbReference type="ChEBI" id="CHEBI:456216"/>
        <dbReference type="EC" id="2.7.11.1"/>
    </reaction>
</comment>
<keyword evidence="11" id="KW-0472">Membrane</keyword>
<dbReference type="CDD" id="cd06577">
    <property type="entry name" value="PASTA_pknB"/>
    <property type="match status" value="4"/>
</dbReference>
<evidence type="ECO:0000256" key="4">
    <source>
        <dbReference type="ARBA" id="ARBA00022737"/>
    </source>
</evidence>
<dbReference type="Gene3D" id="3.30.10.20">
    <property type="match status" value="4"/>
</dbReference>
<evidence type="ECO:0000256" key="7">
    <source>
        <dbReference type="ARBA" id="ARBA00022840"/>
    </source>
</evidence>
<dbReference type="InterPro" id="IPR008271">
    <property type="entry name" value="Ser/Thr_kinase_AS"/>
</dbReference>
<evidence type="ECO:0000256" key="11">
    <source>
        <dbReference type="SAM" id="Phobius"/>
    </source>
</evidence>
<keyword evidence="11" id="KW-1133">Transmembrane helix</keyword>
<feature type="domain" description="PASTA" evidence="13">
    <location>
        <begin position="569"/>
        <end position="636"/>
    </location>
</feature>
<sequence length="660" mass="67879">MTEDQQGQTFGTRYRPERLIARGGMADVYEARDLLLDRLVALKVLFPELSTNPTFVERFRREAQSAAALSHPNIVSVYDWGPANSTYFIAMELVTGSTLADVIRESGTVAPGRAAVIGADVALALAFAHRHGVVHRDIKPSNVLLTEDGMVKVADFGIARAVTNDEDLTQTGAVLGTATYISPEQARGEDLDGRSDVYSLGIVMYEMLTGTAPFLAETPIAVAYKHVTERPAAPRSINPSIPPALETIVLKCLQKDRANRYSDAGELRSDLLRFLDDRPIRAGTVEMAAVAETTLLAAGVTTAGPRTQFISPIESTSSIPIVGANSTQPKRRHRVWPWILLLIIILLLAAAGIIFGKKLLASHARPKPTVTTVLVPNVTGAGEQGATSALTRAGLQSNIQFRNSSQSSGTVIGESPRGGSRAKKGSTVTLLVSSGPASVTVPNVKGQSSATAESTLLAKSFNVSTNYKHASASQGTVIGESPAAGQSVAKGSTVILTVSSGPSQLTVPNVAGDSLATASNKLGSDGLQVGSVSYQTSNSVPSGDVISTSPSSGSQVAPNSSVNLTVSSGSSTAVPNVAGDTVAKATTTLQNAGFTVASQNQYQTSSTVPSGDVISTTPASGTQEPAGTSITLTVSSGSSPTSPTSPGSGGGGSGPPSASG</sequence>
<keyword evidence="7" id="KW-0067">ATP-binding</keyword>
<dbReference type="EC" id="2.7.11.1" evidence="1"/>
<keyword evidence="11" id="KW-0812">Transmembrane</keyword>
<feature type="region of interest" description="Disordered" evidence="10">
    <location>
        <begin position="601"/>
        <end position="660"/>
    </location>
</feature>
<feature type="domain" description="PASTA" evidence="13">
    <location>
        <begin position="369"/>
        <end position="434"/>
    </location>
</feature>
<dbReference type="PROSITE" id="PS00108">
    <property type="entry name" value="PROTEIN_KINASE_ST"/>
    <property type="match status" value="1"/>
</dbReference>
<dbReference type="SUPFAM" id="SSF56112">
    <property type="entry name" value="Protein kinase-like (PK-like)"/>
    <property type="match status" value="1"/>
</dbReference>
<feature type="region of interest" description="Disordered" evidence="10">
    <location>
        <begin position="538"/>
        <end position="561"/>
    </location>
</feature>